<feature type="region of interest" description="Disordered" evidence="1">
    <location>
        <begin position="78"/>
        <end position="127"/>
    </location>
</feature>
<accession>A0A0N8KEH6</accession>
<evidence type="ECO:0000313" key="3">
    <source>
        <dbReference type="EMBL" id="SCC81988.1"/>
    </source>
</evidence>
<name>A0A0N8KEH6_9HYPH</name>
<evidence type="ECO:0000313" key="4">
    <source>
        <dbReference type="Proteomes" id="UP000050497"/>
    </source>
</evidence>
<evidence type="ECO:0000313" key="5">
    <source>
        <dbReference type="Proteomes" id="UP000182800"/>
    </source>
</evidence>
<feature type="compositionally biased region" description="Polar residues" evidence="1">
    <location>
        <begin position="84"/>
        <end position="93"/>
    </location>
</feature>
<dbReference type="EMBL" id="FMBM01000002">
    <property type="protein sequence ID" value="SCC81988.1"/>
    <property type="molecule type" value="Genomic_DNA"/>
</dbReference>
<dbReference type="RefSeq" id="WP_074445568.1">
    <property type="nucleotide sequence ID" value="NZ_FMBM01000002.1"/>
</dbReference>
<reference evidence="2 4" key="1">
    <citation type="submission" date="2015-09" db="EMBL/GenBank/DDBJ databases">
        <title>Identification and resolution of microdiversity through metagenomic sequencing of parallel consortia.</title>
        <authorList>
            <person name="Nelson W.C."/>
            <person name="Romine M.F."/>
            <person name="Lindemann S.R."/>
        </authorList>
    </citation>
    <scope>NUCLEOTIDE SEQUENCE [LARGE SCALE GENOMIC DNA]</scope>
    <source>
        <strain evidence="2">HL-109</strain>
    </source>
</reference>
<keyword evidence="5" id="KW-1185">Reference proteome</keyword>
<sequence>MEFSGVTKPIPPSSQSALQRTDAPMSAAAVRTQLPKDAAVQQVERSAAMQLEIRAGSQRQGALASLMQRALTLAKARRSGAHSLATTDQQSKPVSAADALNLRAYGHDPDHEQEDASDDIAHEDRKV</sequence>
<organism evidence="2 4">
    <name type="scientific">Saliniramus fredricksonii</name>
    <dbReference type="NCBI Taxonomy" id="1653334"/>
    <lineage>
        <taxon>Bacteria</taxon>
        <taxon>Pseudomonadati</taxon>
        <taxon>Pseudomonadota</taxon>
        <taxon>Alphaproteobacteria</taxon>
        <taxon>Hyphomicrobiales</taxon>
        <taxon>Salinarimonadaceae</taxon>
        <taxon>Saliniramus</taxon>
    </lineage>
</organism>
<protein>
    <submittedName>
        <fullName evidence="2">Uncharacterized protein</fullName>
    </submittedName>
</protein>
<gene>
    <name evidence="3" type="ORF">GA0071312_2962</name>
    <name evidence="2" type="ORF">HLUCCO17_06915</name>
</gene>
<reference evidence="3 5" key="2">
    <citation type="submission" date="2016-08" db="EMBL/GenBank/DDBJ databases">
        <authorList>
            <person name="Varghese N."/>
            <person name="Submissions Spin"/>
        </authorList>
    </citation>
    <scope>NUCLEOTIDE SEQUENCE [LARGE SCALE GENOMIC DNA]</scope>
    <source>
        <strain evidence="3 5">HL-109</strain>
    </source>
</reference>
<dbReference type="Proteomes" id="UP000050497">
    <property type="component" value="Unassembled WGS sequence"/>
</dbReference>
<proteinExistence type="predicted"/>
<evidence type="ECO:0000256" key="1">
    <source>
        <dbReference type="SAM" id="MobiDB-lite"/>
    </source>
</evidence>
<feature type="region of interest" description="Disordered" evidence="1">
    <location>
        <begin position="1"/>
        <end position="29"/>
    </location>
</feature>
<dbReference type="Proteomes" id="UP000182800">
    <property type="component" value="Unassembled WGS sequence"/>
</dbReference>
<evidence type="ECO:0000313" key="2">
    <source>
        <dbReference type="EMBL" id="KPQ11362.1"/>
    </source>
</evidence>
<dbReference type="STRING" id="1653334.GA0071312_2962"/>
<comment type="caution">
    <text evidence="2">The sequence shown here is derived from an EMBL/GenBank/DDBJ whole genome shotgun (WGS) entry which is preliminary data.</text>
</comment>
<dbReference type="EMBL" id="LJSX01000008">
    <property type="protein sequence ID" value="KPQ11362.1"/>
    <property type="molecule type" value="Genomic_DNA"/>
</dbReference>
<dbReference type="AlphaFoldDB" id="A0A0N8KEH6"/>